<keyword evidence="5" id="KW-0227">DNA damage</keyword>
<dbReference type="GO" id="GO:0005634">
    <property type="term" value="C:nucleus"/>
    <property type="evidence" value="ECO:0007669"/>
    <property type="project" value="UniProtKB-SubCell"/>
</dbReference>
<protein>
    <submittedName>
        <fullName evidence="12">Chromatin assembly factor 1 subunit B</fullName>
    </submittedName>
</protein>
<feature type="region of interest" description="Disordered" evidence="10">
    <location>
        <begin position="565"/>
        <end position="593"/>
    </location>
</feature>
<dbReference type="GO" id="GO:0006334">
    <property type="term" value="P:nucleosome assembly"/>
    <property type="evidence" value="ECO:0007669"/>
    <property type="project" value="TreeGrafter"/>
</dbReference>
<name>A0A482VLM2_ASBVE</name>
<evidence type="ECO:0000313" key="13">
    <source>
        <dbReference type="Proteomes" id="UP000292052"/>
    </source>
</evidence>
<dbReference type="SUPFAM" id="SSF50978">
    <property type="entry name" value="WD40 repeat-like"/>
    <property type="match status" value="1"/>
</dbReference>
<feature type="repeat" description="WD" evidence="9">
    <location>
        <begin position="118"/>
        <end position="159"/>
    </location>
</feature>
<comment type="subcellular location">
    <subcellularLocation>
        <location evidence="1">Nucleus</location>
    </subcellularLocation>
</comment>
<feature type="repeat" description="WD" evidence="9">
    <location>
        <begin position="61"/>
        <end position="102"/>
    </location>
</feature>
<evidence type="ECO:0000256" key="5">
    <source>
        <dbReference type="ARBA" id="ARBA00022763"/>
    </source>
</evidence>
<evidence type="ECO:0000256" key="1">
    <source>
        <dbReference type="ARBA" id="ARBA00004123"/>
    </source>
</evidence>
<dbReference type="Proteomes" id="UP000292052">
    <property type="component" value="Unassembled WGS sequence"/>
</dbReference>
<dbReference type="EMBL" id="QDEB01085230">
    <property type="protein sequence ID" value="RZC33841.1"/>
    <property type="molecule type" value="Genomic_DNA"/>
</dbReference>
<evidence type="ECO:0000256" key="6">
    <source>
        <dbReference type="ARBA" id="ARBA00022853"/>
    </source>
</evidence>
<evidence type="ECO:0000256" key="9">
    <source>
        <dbReference type="PROSITE-ProRule" id="PRU00221"/>
    </source>
</evidence>
<dbReference type="AlphaFoldDB" id="A0A482VLM2"/>
<dbReference type="PANTHER" id="PTHR15271">
    <property type="entry name" value="CHROMATIN ASSEMBLY FACTOR 1 SUBUNIT B"/>
    <property type="match status" value="1"/>
</dbReference>
<comment type="similarity">
    <text evidence="2">Belongs to the WD repeat HIR1 family.</text>
</comment>
<evidence type="ECO:0000256" key="10">
    <source>
        <dbReference type="SAM" id="MobiDB-lite"/>
    </source>
</evidence>
<evidence type="ECO:0000313" key="12">
    <source>
        <dbReference type="EMBL" id="RZC33841.1"/>
    </source>
</evidence>
<accession>A0A482VLM2</accession>
<feature type="repeat" description="WD" evidence="9">
    <location>
        <begin position="160"/>
        <end position="192"/>
    </location>
</feature>
<gene>
    <name evidence="12" type="ORF">BDFB_006561</name>
</gene>
<dbReference type="OrthoDB" id="71227at2759"/>
<dbReference type="InterPro" id="IPR045145">
    <property type="entry name" value="PTHR15271"/>
</dbReference>
<evidence type="ECO:0000259" key="11">
    <source>
        <dbReference type="Pfam" id="PF24105"/>
    </source>
</evidence>
<evidence type="ECO:0000256" key="4">
    <source>
        <dbReference type="ARBA" id="ARBA00022737"/>
    </source>
</evidence>
<proteinExistence type="inferred from homology"/>
<feature type="compositionally biased region" description="Basic and acidic residues" evidence="10">
    <location>
        <begin position="638"/>
        <end position="652"/>
    </location>
</feature>
<dbReference type="PROSITE" id="PS50294">
    <property type="entry name" value="WD_REPEATS_REGION"/>
    <property type="match status" value="2"/>
</dbReference>
<dbReference type="Gene3D" id="2.130.10.10">
    <property type="entry name" value="YVTN repeat-like/Quinoprotein amine dehydrogenase"/>
    <property type="match status" value="2"/>
</dbReference>
<feature type="compositionally biased region" description="Polar residues" evidence="10">
    <location>
        <begin position="653"/>
        <end position="664"/>
    </location>
</feature>
<dbReference type="InterPro" id="IPR036322">
    <property type="entry name" value="WD40_repeat_dom_sf"/>
</dbReference>
<keyword evidence="4" id="KW-0677">Repeat</keyword>
<sequence length="682" mass="77411">MKCTIPEISWHNREPVLSIDIHPISEKFYRLATGGADCHVLIWQLNICDNGAVKIEALSDLTRHQKAVNSVRWAPAGQYLATADDDANIIIWQLKTDNIPLLEGESNDKETWIVHKVMRGHKEDIYDLCWSPNNQKLLSGSIDNTAILWDFAKGKNEHILTDHKGFVQGVSWDPKSHYIATISTDRICRIYESSGRQIKARIQKGYLPVPKDHYLHNKDVKFFHDDTFKSFFRRLDFSPDGSLLAVPSGRVEIEDCKKILNATYIFAVDSWAGPVAVFPSGKQCSTVVRFCPILFELHEDGPETVISLPFRMIVAVGTDHDVILYDTQQVAPFAYFKDIHYTRLTDLTWSKDGLLLVASSTDGFCALITFEPNELGVHYVKEESEIEDNVINISGCEELEKEENLDASKEKIVEASKPRKPNLLEQWTIKTPKRKKNPNETQVKNTNDNIKDDLSIKDNIFPKRIKPQPVSSSTNNENIKPVKVSPLLNFLKGGLKDKVNDPKEVKVPTPLPPVNLILDEIEARDAWKCEKNENGCSTENNKDVIEFDEYTEEFSLHLDDTNTTEVNSKDVSKVQSENAEPTNSFNEKSRTEDCVQAKNAIEVKKDAEITTEQSSNKDNNMESHKEREDCVHMTTNKHPSEVPSKDCVEPEQLRNNPTSKNSVPTKRRIPLITLSSPKHKKK</sequence>
<keyword evidence="3 9" id="KW-0853">WD repeat</keyword>
<keyword evidence="8" id="KW-0539">Nucleus</keyword>
<feature type="domain" description="CAF1B/HIR1 beta-propeller" evidence="11">
    <location>
        <begin position="1"/>
        <end position="375"/>
    </location>
</feature>
<dbReference type="FunFam" id="2.130.10.10:FF:002897">
    <property type="entry name" value="Protein HIRA homolog-like Protein"/>
    <property type="match status" value="1"/>
</dbReference>
<dbReference type="PRINTS" id="PR00319">
    <property type="entry name" value="GPROTEINB"/>
</dbReference>
<dbReference type="PANTHER" id="PTHR15271:SF4">
    <property type="entry name" value="CHROMATIN ASSEMBLY FACTOR 1 SUBUNIT B"/>
    <property type="match status" value="1"/>
</dbReference>
<dbReference type="GO" id="GO:0006335">
    <property type="term" value="P:DNA replication-dependent chromatin assembly"/>
    <property type="evidence" value="ECO:0007669"/>
    <property type="project" value="InterPro"/>
</dbReference>
<feature type="compositionally biased region" description="Basic and acidic residues" evidence="10">
    <location>
        <begin position="619"/>
        <end position="631"/>
    </location>
</feature>
<dbReference type="InterPro" id="IPR001680">
    <property type="entry name" value="WD40_rpt"/>
</dbReference>
<evidence type="ECO:0000256" key="8">
    <source>
        <dbReference type="ARBA" id="ARBA00023242"/>
    </source>
</evidence>
<dbReference type="InterPro" id="IPR015943">
    <property type="entry name" value="WD40/YVTN_repeat-like_dom_sf"/>
</dbReference>
<feature type="compositionally biased region" description="Polar residues" evidence="10">
    <location>
        <begin position="573"/>
        <end position="586"/>
    </location>
</feature>
<keyword evidence="7" id="KW-0234">DNA repair</keyword>
<keyword evidence="6" id="KW-0156">Chromatin regulator</keyword>
<keyword evidence="13" id="KW-1185">Reference proteome</keyword>
<dbReference type="Pfam" id="PF24105">
    <property type="entry name" value="Beta-prop_CAF1B_HIR1"/>
    <property type="match status" value="1"/>
</dbReference>
<evidence type="ECO:0000256" key="3">
    <source>
        <dbReference type="ARBA" id="ARBA00022574"/>
    </source>
</evidence>
<evidence type="ECO:0000256" key="2">
    <source>
        <dbReference type="ARBA" id="ARBA00007306"/>
    </source>
</evidence>
<comment type="caution">
    <text evidence="12">The sequence shown here is derived from an EMBL/GenBank/DDBJ whole genome shotgun (WGS) entry which is preliminary data.</text>
</comment>
<dbReference type="InterPro" id="IPR001632">
    <property type="entry name" value="WD40_G-protein_beta-like"/>
</dbReference>
<feature type="region of interest" description="Disordered" evidence="10">
    <location>
        <begin position="605"/>
        <end position="682"/>
    </location>
</feature>
<dbReference type="GO" id="GO:0033186">
    <property type="term" value="C:CAF-1 complex"/>
    <property type="evidence" value="ECO:0007669"/>
    <property type="project" value="TreeGrafter"/>
</dbReference>
<dbReference type="InterPro" id="IPR055410">
    <property type="entry name" value="Beta-prop_CAF1B_HIR1"/>
</dbReference>
<reference evidence="12 13" key="1">
    <citation type="submission" date="2017-03" db="EMBL/GenBank/DDBJ databases">
        <title>Genome of the blue death feigning beetle - Asbolus verrucosus.</title>
        <authorList>
            <person name="Rider S.D."/>
        </authorList>
    </citation>
    <scope>NUCLEOTIDE SEQUENCE [LARGE SCALE GENOMIC DNA]</scope>
    <source>
        <strain evidence="12">Butters</strain>
        <tissue evidence="12">Head and leg muscle</tissue>
    </source>
</reference>
<dbReference type="SMART" id="SM00320">
    <property type="entry name" value="WD40"/>
    <property type="match status" value="6"/>
</dbReference>
<dbReference type="PROSITE" id="PS50082">
    <property type="entry name" value="WD_REPEATS_2"/>
    <property type="match status" value="3"/>
</dbReference>
<dbReference type="GO" id="GO:0006281">
    <property type="term" value="P:DNA repair"/>
    <property type="evidence" value="ECO:0007669"/>
    <property type="project" value="UniProtKB-KW"/>
</dbReference>
<organism evidence="12 13">
    <name type="scientific">Asbolus verrucosus</name>
    <name type="common">Desert ironclad beetle</name>
    <dbReference type="NCBI Taxonomy" id="1661398"/>
    <lineage>
        <taxon>Eukaryota</taxon>
        <taxon>Metazoa</taxon>
        <taxon>Ecdysozoa</taxon>
        <taxon>Arthropoda</taxon>
        <taxon>Hexapoda</taxon>
        <taxon>Insecta</taxon>
        <taxon>Pterygota</taxon>
        <taxon>Neoptera</taxon>
        <taxon>Endopterygota</taxon>
        <taxon>Coleoptera</taxon>
        <taxon>Polyphaga</taxon>
        <taxon>Cucujiformia</taxon>
        <taxon>Tenebrionidae</taxon>
        <taxon>Pimeliinae</taxon>
        <taxon>Asbolus</taxon>
    </lineage>
</organism>
<dbReference type="STRING" id="1661398.A0A482VLM2"/>
<evidence type="ECO:0000256" key="7">
    <source>
        <dbReference type="ARBA" id="ARBA00023204"/>
    </source>
</evidence>